<dbReference type="PANTHER" id="PTHR43617">
    <property type="entry name" value="L-AMINO ACID N-ACETYLTRANSFERASE"/>
    <property type="match status" value="1"/>
</dbReference>
<dbReference type="InterPro" id="IPR000182">
    <property type="entry name" value="GNAT_dom"/>
</dbReference>
<feature type="domain" description="N-acetyltransferase" evidence="1">
    <location>
        <begin position="1"/>
        <end position="135"/>
    </location>
</feature>
<name>A0ABD3MIT1_9STRA</name>
<gene>
    <name evidence="2" type="ORF">ACHAW5_007215</name>
</gene>
<dbReference type="InterPro" id="IPR050276">
    <property type="entry name" value="MshD_Acetyltransferase"/>
</dbReference>
<dbReference type="PROSITE" id="PS51186">
    <property type="entry name" value="GNAT"/>
    <property type="match status" value="1"/>
</dbReference>
<dbReference type="Pfam" id="PF00583">
    <property type="entry name" value="Acetyltransf_1"/>
    <property type="match status" value="1"/>
</dbReference>
<evidence type="ECO:0000313" key="2">
    <source>
        <dbReference type="EMBL" id="KAL3762644.1"/>
    </source>
</evidence>
<evidence type="ECO:0000313" key="3">
    <source>
        <dbReference type="Proteomes" id="UP001530315"/>
    </source>
</evidence>
<accession>A0ABD3MIT1</accession>
<comment type="caution">
    <text evidence="2">The sequence shown here is derived from an EMBL/GenBank/DDBJ whole genome shotgun (WGS) entry which is preliminary data.</text>
</comment>
<proteinExistence type="predicted"/>
<dbReference type="Gene3D" id="3.40.630.30">
    <property type="match status" value="1"/>
</dbReference>
<dbReference type="Proteomes" id="UP001530315">
    <property type="component" value="Unassembled WGS sequence"/>
</dbReference>
<sequence length="173" mass="19208">MIVACDAKNGKVVGFAEVDARPLGINKNIVSKNESSLREGASDDILRSYMYNLAVDKRWKRKGIASALVTVCEQIVSDMHDLCVEKRLYLRVRKSNRAAIALYESLGYREMLPEAIQLSREDINSGSLEDVKRTGPYTGTITEIAMDSAMINHSAALMGSFGEMSSYDKTDFK</sequence>
<dbReference type="PANTHER" id="PTHR43617:SF20">
    <property type="entry name" value="N-ALPHA-ACETYLTRANSFERASE RIMI"/>
    <property type="match status" value="1"/>
</dbReference>
<keyword evidence="3" id="KW-1185">Reference proteome</keyword>
<dbReference type="CDD" id="cd04301">
    <property type="entry name" value="NAT_SF"/>
    <property type="match status" value="1"/>
</dbReference>
<reference evidence="2 3" key="1">
    <citation type="submission" date="2024-10" db="EMBL/GenBank/DDBJ databases">
        <title>Updated reference genomes for cyclostephanoid diatoms.</title>
        <authorList>
            <person name="Roberts W.R."/>
            <person name="Alverson A.J."/>
        </authorList>
    </citation>
    <scope>NUCLEOTIDE SEQUENCE [LARGE SCALE GENOMIC DNA]</scope>
    <source>
        <strain evidence="2 3">AJA276-08</strain>
    </source>
</reference>
<evidence type="ECO:0000259" key="1">
    <source>
        <dbReference type="PROSITE" id="PS51186"/>
    </source>
</evidence>
<organism evidence="2 3">
    <name type="scientific">Stephanodiscus triporus</name>
    <dbReference type="NCBI Taxonomy" id="2934178"/>
    <lineage>
        <taxon>Eukaryota</taxon>
        <taxon>Sar</taxon>
        <taxon>Stramenopiles</taxon>
        <taxon>Ochrophyta</taxon>
        <taxon>Bacillariophyta</taxon>
        <taxon>Coscinodiscophyceae</taxon>
        <taxon>Thalassiosirophycidae</taxon>
        <taxon>Stephanodiscales</taxon>
        <taxon>Stephanodiscaceae</taxon>
        <taxon>Stephanodiscus</taxon>
    </lineage>
</organism>
<dbReference type="SUPFAM" id="SSF55729">
    <property type="entry name" value="Acyl-CoA N-acyltransferases (Nat)"/>
    <property type="match status" value="1"/>
</dbReference>
<dbReference type="EMBL" id="JALLAZ020001821">
    <property type="protein sequence ID" value="KAL3762644.1"/>
    <property type="molecule type" value="Genomic_DNA"/>
</dbReference>
<dbReference type="InterPro" id="IPR016181">
    <property type="entry name" value="Acyl_CoA_acyltransferase"/>
</dbReference>
<dbReference type="AlphaFoldDB" id="A0ABD3MIT1"/>
<protein>
    <recommendedName>
        <fullName evidence="1">N-acetyltransferase domain-containing protein</fullName>
    </recommendedName>
</protein>